<dbReference type="KEGG" id="tprf:A3L09_00680"/>
<sequence length="85" mass="9589">MSLLPLAGMFIFRKKEKKKEETKVPKSLRKKVSVVVQRHGKGLYYLLSRATPDQDVSKIMTILGHDPRTGTPDATQEAGYKKICT</sequence>
<dbReference type="OrthoDB" id="102409at2157"/>
<dbReference type="EMBL" id="CP014862">
    <property type="protein sequence ID" value="ASJ01876.1"/>
    <property type="molecule type" value="Genomic_DNA"/>
</dbReference>
<reference evidence="2 3" key="1">
    <citation type="submission" date="2016-03" db="EMBL/GenBank/DDBJ databases">
        <title>Complete genome sequence of Thermococcus profundus strain DT5432.</title>
        <authorList>
            <person name="Oger P.M."/>
        </authorList>
    </citation>
    <scope>NUCLEOTIDE SEQUENCE [LARGE SCALE GENOMIC DNA]</scope>
    <source>
        <strain evidence="2 3">DT 5432</strain>
    </source>
</reference>
<keyword evidence="3" id="KW-1185">Reference proteome</keyword>
<evidence type="ECO:0000313" key="3">
    <source>
        <dbReference type="Proteomes" id="UP000250179"/>
    </source>
</evidence>
<evidence type="ECO:0000313" key="2">
    <source>
        <dbReference type="EMBL" id="ASJ01876.1"/>
    </source>
</evidence>
<dbReference type="AlphaFoldDB" id="A0A2Z2M884"/>
<dbReference type="RefSeq" id="WP_088857145.1">
    <property type="nucleotide sequence ID" value="NZ_CP014862.1"/>
</dbReference>
<accession>A0A2Z2M884</accession>
<name>A0A2Z2M884_THEPR</name>
<feature type="region of interest" description="Disordered" evidence="1">
    <location>
        <begin position="63"/>
        <end position="85"/>
    </location>
</feature>
<dbReference type="Proteomes" id="UP000250179">
    <property type="component" value="Chromosome"/>
</dbReference>
<evidence type="ECO:0000256" key="1">
    <source>
        <dbReference type="SAM" id="MobiDB-lite"/>
    </source>
</evidence>
<protein>
    <submittedName>
        <fullName evidence="2">Uncharacterized protein</fullName>
    </submittedName>
</protein>
<dbReference type="GeneID" id="33318880"/>
<organism evidence="2 3">
    <name type="scientific">Thermococcus profundus</name>
    <dbReference type="NCBI Taxonomy" id="49899"/>
    <lineage>
        <taxon>Archaea</taxon>
        <taxon>Methanobacteriati</taxon>
        <taxon>Methanobacteriota</taxon>
        <taxon>Thermococci</taxon>
        <taxon>Thermococcales</taxon>
        <taxon>Thermococcaceae</taxon>
        <taxon>Thermococcus</taxon>
    </lineage>
</organism>
<proteinExistence type="predicted"/>
<gene>
    <name evidence="2" type="ORF">A3L09_00680</name>
</gene>